<gene>
    <name evidence="6" type="ORF">EV356DRAFT_536536</name>
</gene>
<dbReference type="PANTHER" id="PTHR11474:SF125">
    <property type="entry name" value="N-ACETYL-6-HYDROXYTRYPTOPHAN OXIDASE IVOB-RELATED"/>
    <property type="match status" value="1"/>
</dbReference>
<dbReference type="InterPro" id="IPR002227">
    <property type="entry name" value="Tyrosinase_Cu-bd"/>
</dbReference>
<dbReference type="PANTHER" id="PTHR11474">
    <property type="entry name" value="TYROSINASE FAMILY MEMBER"/>
    <property type="match status" value="1"/>
</dbReference>
<dbReference type="InterPro" id="IPR050316">
    <property type="entry name" value="Tyrosinase/Hemocyanin"/>
</dbReference>
<dbReference type="OrthoDB" id="6132182at2759"/>
<dbReference type="GO" id="GO:0016491">
    <property type="term" value="F:oxidoreductase activity"/>
    <property type="evidence" value="ECO:0007669"/>
    <property type="project" value="UniProtKB-KW"/>
</dbReference>
<dbReference type="Pfam" id="PF00264">
    <property type="entry name" value="Tyrosinase"/>
    <property type="match status" value="1"/>
</dbReference>
<accession>A0A6A6GXG8</accession>
<dbReference type="PRINTS" id="PR00092">
    <property type="entry name" value="TYROSINASE"/>
</dbReference>
<dbReference type="AlphaFoldDB" id="A0A6A6GXG8"/>
<dbReference type="PROSITE" id="PS00497">
    <property type="entry name" value="TYROSINASE_1"/>
    <property type="match status" value="1"/>
</dbReference>
<organism evidence="6 7">
    <name type="scientific">Viridothelium virens</name>
    <name type="common">Speckled blister lichen</name>
    <name type="synonym">Trypethelium virens</name>
    <dbReference type="NCBI Taxonomy" id="1048519"/>
    <lineage>
        <taxon>Eukaryota</taxon>
        <taxon>Fungi</taxon>
        <taxon>Dikarya</taxon>
        <taxon>Ascomycota</taxon>
        <taxon>Pezizomycotina</taxon>
        <taxon>Dothideomycetes</taxon>
        <taxon>Dothideomycetes incertae sedis</taxon>
        <taxon>Trypetheliales</taxon>
        <taxon>Trypetheliaceae</taxon>
        <taxon>Viridothelium</taxon>
    </lineage>
</organism>
<dbReference type="PROSITE" id="PS00498">
    <property type="entry name" value="TYROSINASE_2"/>
    <property type="match status" value="1"/>
</dbReference>
<keyword evidence="1" id="KW-0479">Metal-binding</keyword>
<dbReference type="GO" id="GO:0046872">
    <property type="term" value="F:metal ion binding"/>
    <property type="evidence" value="ECO:0007669"/>
    <property type="project" value="UniProtKB-KW"/>
</dbReference>
<dbReference type="InterPro" id="IPR008922">
    <property type="entry name" value="Di-copper_centre_dom_sf"/>
</dbReference>
<evidence type="ECO:0000259" key="5">
    <source>
        <dbReference type="PROSITE" id="PS00498"/>
    </source>
</evidence>
<evidence type="ECO:0000256" key="2">
    <source>
        <dbReference type="ARBA" id="ARBA00023002"/>
    </source>
</evidence>
<sequence length="404" mass="44603">MRIRGVPAAVTVLLSFTSAAPTTQQWGWPWGLQDPNSTETDLLAYTGLGNLVAYTAENGFPNPRSCTFEKLRVRSEWSTFSDDQKQEYIAAVQCMSKKPSKSSPDFAPGARNRYDDFVAVHINQTTTIHGTGNFLTWHRYFTWAYEQALRNECGYQGSQPYWNWARYSEDPLGSSLFDGSDYSIGGNGKYVKEGEVNIPSNAAPSIVLPPQQGGGCVTSGPFNWTVNLGPVSPAYNDTPVNPLQSGLGYNPRCLRRDISQYVTSHFLTDANVSSLISANADIYWFQTFMQGDFFASSNYLGVHTAGHFVVGGDPGGDLFSSPADPYFFLHHAMIDRVFWTWQNQDVKPRTFGDNSLSGTITLNNVPPSRNTTKDDLIDLGVNAPPIRIKDTLSTIGGPLCYIYA</sequence>
<dbReference type="SUPFAM" id="SSF48056">
    <property type="entry name" value="Di-copper centre-containing domain"/>
    <property type="match status" value="1"/>
</dbReference>
<proteinExistence type="predicted"/>
<feature type="signal peptide" evidence="3">
    <location>
        <begin position="1"/>
        <end position="19"/>
    </location>
</feature>
<evidence type="ECO:0000313" key="7">
    <source>
        <dbReference type="Proteomes" id="UP000800092"/>
    </source>
</evidence>
<evidence type="ECO:0000313" key="6">
    <source>
        <dbReference type="EMBL" id="KAF2230288.1"/>
    </source>
</evidence>
<keyword evidence="7" id="KW-1185">Reference proteome</keyword>
<feature type="domain" description="Tyrosinase copper-binding" evidence="4">
    <location>
        <begin position="129"/>
        <end position="146"/>
    </location>
</feature>
<dbReference type="Proteomes" id="UP000800092">
    <property type="component" value="Unassembled WGS sequence"/>
</dbReference>
<evidence type="ECO:0000259" key="4">
    <source>
        <dbReference type="PROSITE" id="PS00497"/>
    </source>
</evidence>
<name>A0A6A6GXG8_VIRVR</name>
<reference evidence="6" key="1">
    <citation type="journal article" date="2020" name="Stud. Mycol.">
        <title>101 Dothideomycetes genomes: a test case for predicting lifestyles and emergence of pathogens.</title>
        <authorList>
            <person name="Haridas S."/>
            <person name="Albert R."/>
            <person name="Binder M."/>
            <person name="Bloem J."/>
            <person name="Labutti K."/>
            <person name="Salamov A."/>
            <person name="Andreopoulos B."/>
            <person name="Baker S."/>
            <person name="Barry K."/>
            <person name="Bills G."/>
            <person name="Bluhm B."/>
            <person name="Cannon C."/>
            <person name="Castanera R."/>
            <person name="Culley D."/>
            <person name="Daum C."/>
            <person name="Ezra D."/>
            <person name="Gonzalez J."/>
            <person name="Henrissat B."/>
            <person name="Kuo A."/>
            <person name="Liang C."/>
            <person name="Lipzen A."/>
            <person name="Lutzoni F."/>
            <person name="Magnuson J."/>
            <person name="Mondo S."/>
            <person name="Nolan M."/>
            <person name="Ohm R."/>
            <person name="Pangilinan J."/>
            <person name="Park H.-J."/>
            <person name="Ramirez L."/>
            <person name="Alfaro M."/>
            <person name="Sun H."/>
            <person name="Tritt A."/>
            <person name="Yoshinaga Y."/>
            <person name="Zwiers L.-H."/>
            <person name="Turgeon B."/>
            <person name="Goodwin S."/>
            <person name="Spatafora J."/>
            <person name="Crous P."/>
            <person name="Grigoriev I."/>
        </authorList>
    </citation>
    <scope>NUCLEOTIDE SEQUENCE</scope>
    <source>
        <strain evidence="6">Tuck. ex Michener</strain>
    </source>
</reference>
<dbReference type="EMBL" id="ML991844">
    <property type="protein sequence ID" value="KAF2230288.1"/>
    <property type="molecule type" value="Genomic_DNA"/>
</dbReference>
<dbReference type="Gene3D" id="1.10.1280.10">
    <property type="entry name" value="Di-copper center containing domain from catechol oxidase"/>
    <property type="match status" value="1"/>
</dbReference>
<keyword evidence="2" id="KW-0560">Oxidoreductase</keyword>
<evidence type="ECO:0000256" key="3">
    <source>
        <dbReference type="SAM" id="SignalP"/>
    </source>
</evidence>
<evidence type="ECO:0000256" key="1">
    <source>
        <dbReference type="ARBA" id="ARBA00022723"/>
    </source>
</evidence>
<feature type="domain" description="Tyrosinase copper-binding" evidence="5">
    <location>
        <begin position="324"/>
        <end position="335"/>
    </location>
</feature>
<protein>
    <submittedName>
        <fullName evidence="6">Di-copper centre-containing protein</fullName>
    </submittedName>
</protein>
<feature type="chain" id="PRO_5025640630" evidence="3">
    <location>
        <begin position="20"/>
        <end position="404"/>
    </location>
</feature>
<keyword evidence="3" id="KW-0732">Signal</keyword>